<dbReference type="InterPro" id="IPR000847">
    <property type="entry name" value="LysR_HTH_N"/>
</dbReference>
<dbReference type="EMBL" id="JACHXK010000001">
    <property type="protein sequence ID" value="MBB3108293.1"/>
    <property type="molecule type" value="Genomic_DNA"/>
</dbReference>
<dbReference type="GO" id="GO:0000976">
    <property type="term" value="F:transcription cis-regulatory region binding"/>
    <property type="evidence" value="ECO:0007669"/>
    <property type="project" value="TreeGrafter"/>
</dbReference>
<evidence type="ECO:0000256" key="4">
    <source>
        <dbReference type="ARBA" id="ARBA00023163"/>
    </source>
</evidence>
<reference evidence="6 7" key="1">
    <citation type="submission" date="2020-08" db="EMBL/GenBank/DDBJ databases">
        <title>Genomic Encyclopedia of Type Strains, Phase III (KMG-III): the genomes of soil and plant-associated and newly described type strains.</title>
        <authorList>
            <person name="Whitman W."/>
        </authorList>
    </citation>
    <scope>NUCLEOTIDE SEQUENCE [LARGE SCALE GENOMIC DNA]</scope>
    <source>
        <strain evidence="6 7">CECT 5862</strain>
    </source>
</reference>
<dbReference type="InterPro" id="IPR036388">
    <property type="entry name" value="WH-like_DNA-bd_sf"/>
</dbReference>
<dbReference type="Pfam" id="PF00126">
    <property type="entry name" value="HTH_1"/>
    <property type="match status" value="1"/>
</dbReference>
<feature type="domain" description="HTH lysR-type" evidence="5">
    <location>
        <begin position="1"/>
        <end position="60"/>
    </location>
</feature>
<dbReference type="PANTHER" id="PTHR30126">
    <property type="entry name" value="HTH-TYPE TRANSCRIPTIONAL REGULATOR"/>
    <property type="match status" value="1"/>
</dbReference>
<keyword evidence="7" id="KW-1185">Reference proteome</keyword>
<gene>
    <name evidence="6" type="ORF">FHS18_000321</name>
</gene>
<proteinExistence type="inferred from homology"/>
<organism evidence="6 7">
    <name type="scientific">Paenibacillus phyllosphaerae</name>
    <dbReference type="NCBI Taxonomy" id="274593"/>
    <lineage>
        <taxon>Bacteria</taxon>
        <taxon>Bacillati</taxon>
        <taxon>Bacillota</taxon>
        <taxon>Bacilli</taxon>
        <taxon>Bacillales</taxon>
        <taxon>Paenibacillaceae</taxon>
        <taxon>Paenibacillus</taxon>
    </lineage>
</organism>
<keyword evidence="3 6" id="KW-0238">DNA-binding</keyword>
<dbReference type="Pfam" id="PF03466">
    <property type="entry name" value="LysR_substrate"/>
    <property type="match status" value="1"/>
</dbReference>
<dbReference type="RefSeq" id="WP_183596216.1">
    <property type="nucleotide sequence ID" value="NZ_JACHXK010000001.1"/>
</dbReference>
<evidence type="ECO:0000256" key="2">
    <source>
        <dbReference type="ARBA" id="ARBA00023015"/>
    </source>
</evidence>
<protein>
    <submittedName>
        <fullName evidence="6">DNA-binding transcriptional LysR family regulator</fullName>
    </submittedName>
</protein>
<dbReference type="GO" id="GO:0003700">
    <property type="term" value="F:DNA-binding transcription factor activity"/>
    <property type="evidence" value="ECO:0007669"/>
    <property type="project" value="InterPro"/>
</dbReference>
<sequence length="313" mass="35085">MSLNLLKLQIVELIEKHRRITAVADQLGLKQPTVTYHMKTLEQEMGVRLFEPRMDKIILTEAGKALLHYAVKINSLSSEAQRIVGEFGRMSRGSLRIGASYVPATYLLPRVLREFAAQYPGVTVSLSVKPSPIITNMLLNHEVDLGIISTEVFRQPPIELRTICEDELVLVCAPGHHLASYSELSPALISTANLILHGKESSTRQMTDRWMELWGIRVQGFLELDSLEAIKQAVMQGGHASFVSRLAVQSEVERGLLVVKDIPDFEYVRNVCYAYNKDRHYSQLLEQFIGFLHADRSSTAPVSGVNKEMLGSI</sequence>
<evidence type="ECO:0000256" key="3">
    <source>
        <dbReference type="ARBA" id="ARBA00023125"/>
    </source>
</evidence>
<dbReference type="SUPFAM" id="SSF46785">
    <property type="entry name" value="Winged helix' DNA-binding domain"/>
    <property type="match status" value="1"/>
</dbReference>
<dbReference type="Proteomes" id="UP000570361">
    <property type="component" value="Unassembled WGS sequence"/>
</dbReference>
<keyword evidence="4" id="KW-0804">Transcription</keyword>
<dbReference type="Gene3D" id="1.10.10.10">
    <property type="entry name" value="Winged helix-like DNA-binding domain superfamily/Winged helix DNA-binding domain"/>
    <property type="match status" value="1"/>
</dbReference>
<evidence type="ECO:0000259" key="5">
    <source>
        <dbReference type="PROSITE" id="PS50931"/>
    </source>
</evidence>
<evidence type="ECO:0000313" key="7">
    <source>
        <dbReference type="Proteomes" id="UP000570361"/>
    </source>
</evidence>
<dbReference type="SUPFAM" id="SSF53850">
    <property type="entry name" value="Periplasmic binding protein-like II"/>
    <property type="match status" value="1"/>
</dbReference>
<keyword evidence="2" id="KW-0805">Transcription regulation</keyword>
<name>A0A7W5AT99_9BACL</name>
<dbReference type="PANTHER" id="PTHR30126:SF39">
    <property type="entry name" value="HTH-TYPE TRANSCRIPTIONAL REGULATOR CYSL"/>
    <property type="match status" value="1"/>
</dbReference>
<dbReference type="PROSITE" id="PS50931">
    <property type="entry name" value="HTH_LYSR"/>
    <property type="match status" value="1"/>
</dbReference>
<comment type="similarity">
    <text evidence="1">Belongs to the LysR transcriptional regulatory family.</text>
</comment>
<evidence type="ECO:0000313" key="6">
    <source>
        <dbReference type="EMBL" id="MBB3108293.1"/>
    </source>
</evidence>
<dbReference type="InterPro" id="IPR005119">
    <property type="entry name" value="LysR_subst-bd"/>
</dbReference>
<accession>A0A7W5AT99</accession>
<dbReference type="Gene3D" id="3.40.190.290">
    <property type="match status" value="1"/>
</dbReference>
<dbReference type="AlphaFoldDB" id="A0A7W5AT99"/>
<evidence type="ECO:0000256" key="1">
    <source>
        <dbReference type="ARBA" id="ARBA00009437"/>
    </source>
</evidence>
<comment type="caution">
    <text evidence="6">The sequence shown here is derived from an EMBL/GenBank/DDBJ whole genome shotgun (WGS) entry which is preliminary data.</text>
</comment>
<dbReference type="InterPro" id="IPR036390">
    <property type="entry name" value="WH_DNA-bd_sf"/>
</dbReference>